<evidence type="ECO:0000313" key="2">
    <source>
        <dbReference type="Proteomes" id="UP000549882"/>
    </source>
</evidence>
<dbReference type="EMBL" id="JACHBI010000001">
    <property type="protein sequence ID" value="MBB5571541.1"/>
    <property type="molecule type" value="Genomic_DNA"/>
</dbReference>
<name>A0A7W8XLG9_9HYPH</name>
<accession>A0A7W8XLG9</accession>
<dbReference type="AlphaFoldDB" id="A0A7W8XLG9"/>
<dbReference type="Proteomes" id="UP000549882">
    <property type="component" value="Unassembled WGS sequence"/>
</dbReference>
<evidence type="ECO:0000313" key="1">
    <source>
        <dbReference type="EMBL" id="MBB5571541.1"/>
    </source>
</evidence>
<reference evidence="1 2" key="1">
    <citation type="submission" date="2020-08" db="EMBL/GenBank/DDBJ databases">
        <title>Genomic Encyclopedia of Type Strains, Phase IV (KMG-V): Genome sequencing to study the core and pangenomes of soil and plant-associated prokaryotes.</title>
        <authorList>
            <person name="Whitman W."/>
        </authorList>
    </citation>
    <scope>NUCLEOTIDE SEQUENCE [LARGE SCALE GENOMIC DNA]</scope>
    <source>
        <strain evidence="1 2">SEMIA 4064</strain>
    </source>
</reference>
<protein>
    <submittedName>
        <fullName evidence="1">Anti-sigma factor RsiW</fullName>
    </submittedName>
</protein>
<gene>
    <name evidence="1" type="ORF">GGD50_000117</name>
</gene>
<keyword evidence="2" id="KW-1185">Reference proteome</keyword>
<organism evidence="1 2">
    <name type="scientific">Rhizobium paranaense</name>
    <dbReference type="NCBI Taxonomy" id="1650438"/>
    <lineage>
        <taxon>Bacteria</taxon>
        <taxon>Pseudomonadati</taxon>
        <taxon>Pseudomonadota</taxon>
        <taxon>Alphaproteobacteria</taxon>
        <taxon>Hyphomicrobiales</taxon>
        <taxon>Rhizobiaceae</taxon>
        <taxon>Rhizobium/Agrobacterium group</taxon>
        <taxon>Rhizobium</taxon>
    </lineage>
</organism>
<comment type="caution">
    <text evidence="1">The sequence shown here is derived from an EMBL/GenBank/DDBJ whole genome shotgun (WGS) entry which is preliminary data.</text>
</comment>
<sequence length="267" mass="28460">MSELDNSNMPSDELLTAFIDGELDAAESGKIEKLITSDAQVAERFDFLSRGDLPFREAFEPVLAAAPSAKLTAMLAAIPFTNEQKKAVSGVSRRGFLSAIAACLVVGVAIDRAAIGIRRSIDKPEEGSDWRAVVAEYLSLYTPDTLSAPAGDHAEQAAQLSEVGSKLGLTLTPETVALPGIDFKRAQLLNYDSKPLAQIAYLDPESGPMALCIIPSTKGAAAPDMENRRGMNVVYWSNATHAFMLIGHLPIDRMKALADGVRGSLAV</sequence>
<proteinExistence type="predicted"/>